<accession>A0A4V5ZYU4</accession>
<dbReference type="EMBL" id="AZBU02000009">
    <property type="protein sequence ID" value="TKR65045.1"/>
    <property type="molecule type" value="Genomic_DNA"/>
</dbReference>
<feature type="domain" description="Tyrosine specific protein phosphatases" evidence="4">
    <location>
        <begin position="108"/>
        <end position="166"/>
    </location>
</feature>
<dbReference type="InterPro" id="IPR051029">
    <property type="entry name" value="mRNA_Capping_Enz/RNA_Phosphat"/>
</dbReference>
<dbReference type="PANTHER" id="PTHR10367:SF27">
    <property type="entry name" value="TYROSINE-PROTEIN PHOSPHATASE F54C8.4-RELATED"/>
    <property type="match status" value="1"/>
</dbReference>
<feature type="compositionally biased region" description="Basic residues" evidence="3">
    <location>
        <begin position="213"/>
        <end position="222"/>
    </location>
</feature>
<dbReference type="AlphaFoldDB" id="A0A4V5ZYU4"/>
<organism evidence="5 6">
    <name type="scientific">Steinernema carpocapsae</name>
    <name type="common">Entomopathogenic nematode</name>
    <dbReference type="NCBI Taxonomy" id="34508"/>
    <lineage>
        <taxon>Eukaryota</taxon>
        <taxon>Metazoa</taxon>
        <taxon>Ecdysozoa</taxon>
        <taxon>Nematoda</taxon>
        <taxon>Chromadorea</taxon>
        <taxon>Rhabditida</taxon>
        <taxon>Tylenchina</taxon>
        <taxon>Panagrolaimomorpha</taxon>
        <taxon>Strongyloidoidea</taxon>
        <taxon>Steinernematidae</taxon>
        <taxon>Steinernema</taxon>
    </lineage>
</organism>
<dbReference type="InterPro" id="IPR020422">
    <property type="entry name" value="TYR_PHOSPHATASE_DUAL_dom"/>
</dbReference>
<dbReference type="InterPro" id="IPR000387">
    <property type="entry name" value="Tyr_Pase_dom"/>
</dbReference>
<dbReference type="InterPro" id="IPR000340">
    <property type="entry name" value="Dual-sp_phosphatase_cat-dom"/>
</dbReference>
<dbReference type="GO" id="GO:0004721">
    <property type="term" value="F:phosphoprotein phosphatase activity"/>
    <property type="evidence" value="ECO:0007669"/>
    <property type="project" value="UniProtKB-KW"/>
</dbReference>
<dbReference type="SUPFAM" id="SSF52799">
    <property type="entry name" value="(Phosphotyrosine protein) phosphatases II"/>
    <property type="match status" value="1"/>
</dbReference>
<protein>
    <recommendedName>
        <fullName evidence="4">Tyrosine specific protein phosphatases domain-containing protein</fullName>
    </recommendedName>
</protein>
<evidence type="ECO:0000256" key="3">
    <source>
        <dbReference type="SAM" id="MobiDB-lite"/>
    </source>
</evidence>
<keyword evidence="6" id="KW-1185">Reference proteome</keyword>
<dbReference type="FunFam" id="3.90.190.10:FF:000256">
    <property type="entry name" value="mRNA capping enzyme, C-terminal domain containing protein"/>
    <property type="match status" value="1"/>
</dbReference>
<evidence type="ECO:0000313" key="6">
    <source>
        <dbReference type="Proteomes" id="UP000298663"/>
    </source>
</evidence>
<dbReference type="InterPro" id="IPR029021">
    <property type="entry name" value="Prot-tyrosine_phosphatase-like"/>
</dbReference>
<dbReference type="Gene3D" id="3.90.190.10">
    <property type="entry name" value="Protein tyrosine phosphatase superfamily"/>
    <property type="match status" value="1"/>
</dbReference>
<gene>
    <name evidence="5" type="ORF">L596_025508</name>
</gene>
<feature type="compositionally biased region" description="Acidic residues" evidence="3">
    <location>
        <begin position="286"/>
        <end position="302"/>
    </location>
</feature>
<feature type="region of interest" description="Disordered" evidence="3">
    <location>
        <begin position="180"/>
        <end position="240"/>
    </location>
</feature>
<reference evidence="5 6" key="2">
    <citation type="journal article" date="2019" name="G3 (Bethesda)">
        <title>Hybrid Assembly of the Genome of the Entomopathogenic Nematode Steinernema carpocapsae Identifies the X-Chromosome.</title>
        <authorList>
            <person name="Serra L."/>
            <person name="Macchietto M."/>
            <person name="Macias-Munoz A."/>
            <person name="McGill C.J."/>
            <person name="Rodriguez I.M."/>
            <person name="Rodriguez B."/>
            <person name="Murad R."/>
            <person name="Mortazavi A."/>
        </authorList>
    </citation>
    <scope>NUCLEOTIDE SEQUENCE [LARGE SCALE GENOMIC DNA]</scope>
    <source>
        <strain evidence="5 6">ALL</strain>
    </source>
</reference>
<evidence type="ECO:0000313" key="5">
    <source>
        <dbReference type="EMBL" id="TKR65045.1"/>
    </source>
</evidence>
<evidence type="ECO:0000256" key="2">
    <source>
        <dbReference type="ARBA" id="ARBA00022912"/>
    </source>
</evidence>
<dbReference type="GO" id="GO:0004651">
    <property type="term" value="F:polynucleotide 5'-phosphatase activity"/>
    <property type="evidence" value="ECO:0007669"/>
    <property type="project" value="TreeGrafter"/>
</dbReference>
<dbReference type="InterPro" id="IPR016130">
    <property type="entry name" value="Tyr_Pase_AS"/>
</dbReference>
<keyword evidence="1" id="KW-0378">Hydrolase</keyword>
<dbReference type="PROSITE" id="PS00383">
    <property type="entry name" value="TYR_PHOSPHATASE_1"/>
    <property type="match status" value="1"/>
</dbReference>
<feature type="compositionally biased region" description="Basic residues" evidence="3">
    <location>
        <begin position="312"/>
        <end position="323"/>
    </location>
</feature>
<proteinExistence type="predicted"/>
<evidence type="ECO:0000256" key="1">
    <source>
        <dbReference type="ARBA" id="ARBA00022801"/>
    </source>
</evidence>
<keyword evidence="2" id="KW-0904">Protein phosphatase</keyword>
<dbReference type="OrthoDB" id="428974at2759"/>
<dbReference type="Proteomes" id="UP000298663">
    <property type="component" value="Unassembled WGS sequence"/>
</dbReference>
<comment type="caution">
    <text evidence="5">The sequence shown here is derived from an EMBL/GenBank/DDBJ whole genome shotgun (WGS) entry which is preliminary data.</text>
</comment>
<dbReference type="Pfam" id="PF00782">
    <property type="entry name" value="DSPc"/>
    <property type="match status" value="1"/>
</dbReference>
<dbReference type="STRING" id="34508.A0A4V5ZYU4"/>
<evidence type="ECO:0000259" key="4">
    <source>
        <dbReference type="PROSITE" id="PS50056"/>
    </source>
</evidence>
<name>A0A4V5ZYU4_STECR</name>
<dbReference type="SMART" id="SM00195">
    <property type="entry name" value="DSPc"/>
    <property type="match status" value="1"/>
</dbReference>
<dbReference type="PANTHER" id="PTHR10367">
    <property type="entry name" value="MRNA-CAPPING ENZYME"/>
    <property type="match status" value="1"/>
</dbReference>
<sequence>MPRTLTKIPDKWAKYSPIGNVIPETRFIVFKTPLSDELSRSKIHKTQRFNVPALFRKVAEMNQELGLVIDLTNSDRYYDPNDIEGMMVEYEKLFCPSGGFCDRDDLVETFNNIVENFVTRNLDNKLLIGVHCTDGVNRSGYLVCNFLIHKLGWTSHEALNAFEQARGYPIDRGHYVTAVHRASQDRKPKKRQRMEELQTQDEEGDLHRDKGEKKKKKKKRKKNESDDEGHDEPMETMIVPDTSSVVSSFFAIEGAIAMKTGALASSPHGMTPQSSPPADGSGTPMDDGDPEGEFEEGEDYEGSEGAQESTSQKRRRRRQKKQHVYATMKRGNFWEINEMLKDQQSGGQ</sequence>
<dbReference type="PROSITE" id="PS50056">
    <property type="entry name" value="TYR_PHOSPHATASE_2"/>
    <property type="match status" value="1"/>
</dbReference>
<feature type="region of interest" description="Disordered" evidence="3">
    <location>
        <begin position="263"/>
        <end position="328"/>
    </location>
</feature>
<reference evidence="5 6" key="1">
    <citation type="journal article" date="2015" name="Genome Biol.">
        <title>Comparative genomics of Steinernema reveals deeply conserved gene regulatory networks.</title>
        <authorList>
            <person name="Dillman A.R."/>
            <person name="Macchietto M."/>
            <person name="Porter C.F."/>
            <person name="Rogers A."/>
            <person name="Williams B."/>
            <person name="Antoshechkin I."/>
            <person name="Lee M.M."/>
            <person name="Goodwin Z."/>
            <person name="Lu X."/>
            <person name="Lewis E.E."/>
            <person name="Goodrich-Blair H."/>
            <person name="Stock S.P."/>
            <person name="Adams B.J."/>
            <person name="Sternberg P.W."/>
            <person name="Mortazavi A."/>
        </authorList>
    </citation>
    <scope>NUCLEOTIDE SEQUENCE [LARGE SCALE GENOMIC DNA]</scope>
    <source>
        <strain evidence="5 6">ALL</strain>
    </source>
</reference>